<name>A0A7J0GJI1_9ERIC</name>
<dbReference type="OrthoDB" id="1302201at2759"/>
<protein>
    <submittedName>
        <fullName evidence="2">Uncharacterized protein</fullName>
    </submittedName>
</protein>
<reference evidence="2 3" key="1">
    <citation type="submission" date="2019-07" db="EMBL/GenBank/DDBJ databases">
        <title>De Novo Assembly of kiwifruit Actinidia rufa.</title>
        <authorList>
            <person name="Sugita-Konishi S."/>
            <person name="Sato K."/>
            <person name="Mori E."/>
            <person name="Abe Y."/>
            <person name="Kisaki G."/>
            <person name="Hamano K."/>
            <person name="Suezawa K."/>
            <person name="Otani M."/>
            <person name="Fukuda T."/>
            <person name="Manabe T."/>
            <person name="Gomi K."/>
            <person name="Tabuchi M."/>
            <person name="Akimitsu K."/>
            <person name="Kataoka I."/>
        </authorList>
    </citation>
    <scope>NUCLEOTIDE SEQUENCE [LARGE SCALE GENOMIC DNA]</scope>
    <source>
        <strain evidence="3">cv. Fuchu</strain>
    </source>
</reference>
<keyword evidence="3" id="KW-1185">Reference proteome</keyword>
<proteinExistence type="predicted"/>
<accession>A0A7J0GJI1</accession>
<evidence type="ECO:0000313" key="3">
    <source>
        <dbReference type="Proteomes" id="UP000585474"/>
    </source>
</evidence>
<feature type="region of interest" description="Disordered" evidence="1">
    <location>
        <begin position="20"/>
        <end position="39"/>
    </location>
</feature>
<evidence type="ECO:0000256" key="1">
    <source>
        <dbReference type="SAM" id="MobiDB-lite"/>
    </source>
</evidence>
<feature type="compositionally biased region" description="Low complexity" evidence="1">
    <location>
        <begin position="26"/>
        <end position="39"/>
    </location>
</feature>
<dbReference type="AlphaFoldDB" id="A0A7J0GJI1"/>
<dbReference type="PANTHER" id="PTHR33673">
    <property type="entry name" value="SUPPRESSOR SRP40-LIKE PROTEIN"/>
    <property type="match status" value="1"/>
</dbReference>
<feature type="region of interest" description="Disordered" evidence="1">
    <location>
        <begin position="180"/>
        <end position="208"/>
    </location>
</feature>
<sequence>MDSEHGDRINFKNSRGIVAPAKRLESLSSDSSSLSDNSSGDFIQVDPILKNPRVPATVSPNDVGHVRSCYKIDVSSEISSKSGHDSEWSTCGTSSQVSDLTNETLSHSTSLTESPPTQVMERPHGFDHHRIPPSIFASKPHSPMDWSVASNESLFSIRLGNSSFSRDAGRKLSGELLKSGDLQKNSNLPEFGESHKASGFTPPPTIRGKESERKYVNIGRNFGEIEAAPADKKIKDAPIEIASDHSEELLPVSELSFNNCSDEITTTTDTQTFASPIKKKHARSSWYCSNCSCGFCCPTRPSCCSSVPVRPAAAVSHQVAAVVVGRAAVAVVIGLIAAAVVGQAVAAVVIGRAAAAVVSGQAVAAGRASAAVVSANLQQFFLDKKEQVSQRGHICTIQSKRYGTLASSVAQTLVSSEASASTLQCLLFHALASNKLPPRLIPQSFRPSKHGAKTQILGIVSTVHGFLTNMQRGYLMRLLLH</sequence>
<dbReference type="EMBL" id="BJWL01000022">
    <property type="protein sequence ID" value="GFZ10912.1"/>
    <property type="molecule type" value="Genomic_DNA"/>
</dbReference>
<gene>
    <name evidence="2" type="ORF">Acr_22g0003100</name>
</gene>
<comment type="caution">
    <text evidence="2">The sequence shown here is derived from an EMBL/GenBank/DDBJ whole genome shotgun (WGS) entry which is preliminary data.</text>
</comment>
<organism evidence="2 3">
    <name type="scientific">Actinidia rufa</name>
    <dbReference type="NCBI Taxonomy" id="165716"/>
    <lineage>
        <taxon>Eukaryota</taxon>
        <taxon>Viridiplantae</taxon>
        <taxon>Streptophyta</taxon>
        <taxon>Embryophyta</taxon>
        <taxon>Tracheophyta</taxon>
        <taxon>Spermatophyta</taxon>
        <taxon>Magnoliopsida</taxon>
        <taxon>eudicotyledons</taxon>
        <taxon>Gunneridae</taxon>
        <taxon>Pentapetalae</taxon>
        <taxon>asterids</taxon>
        <taxon>Ericales</taxon>
        <taxon>Actinidiaceae</taxon>
        <taxon>Actinidia</taxon>
    </lineage>
</organism>
<dbReference type="Proteomes" id="UP000585474">
    <property type="component" value="Unassembled WGS sequence"/>
</dbReference>
<dbReference type="PANTHER" id="PTHR33673:SF3">
    <property type="entry name" value="SUPPRESSOR SRP40-LIKE PROTEIN"/>
    <property type="match status" value="1"/>
</dbReference>
<evidence type="ECO:0000313" key="2">
    <source>
        <dbReference type="EMBL" id="GFZ10912.1"/>
    </source>
</evidence>